<dbReference type="InterPro" id="IPR011856">
    <property type="entry name" value="tRNA_endonuc-like_dom_sf"/>
</dbReference>
<dbReference type="InterPro" id="IPR039442">
    <property type="entry name" value="Mrr-like_dom"/>
</dbReference>
<dbReference type="Pfam" id="PF13156">
    <property type="entry name" value="Mrr_cat_2"/>
    <property type="match status" value="1"/>
</dbReference>
<sequence length="706" mass="79786">MTSFNNLFNSLSIDSNKRGEQFERITRWFLENDPEWKSKVDKVWLWNDYPQKWGRDRGIDLVCLFKDGTHWAVQSKCYHPDYSLKKTDIDSFLSESNRKQITGRILVATTNQLGGGAEQVIKAQEKPTVCILLTHLEESNVEFPADPENLNQVKQREKPTPRPHQTEAIDDVVHGLATDDKGQLIMCCGTGKTFTSLWIKEALKSQNTLVLLPSLGLLSQTLREWCFAKNEDFTFLCVCSDASVSKEEDEAISHTLDLGFPVTTHYEEIEKFLLTSGNKVIFSTYQSSPQIAKAQENSSIPAFDVVFADEAHRCAGKVSNDFSCVLNEAKIRARKRLFMTATPRVFSTAVKTAAEGRGVDMACMDDEQVFGRVHHRLNFSAAIERELLTDYKVIIVGVDDPMIKAWIDQREFLKTDSGIEADAQTFAAYIGLMKVMRDYDLKRVISFHGRVKRAKDFASEYLNVLNWVDAEHRPTGVMVADYVSGKMSAGERSRKIKQLKTLYGAERGLLANARCLSEGVDVPALDGVAFIDPRKSQVDIVQAVGRAIRKSEAKTHGIIVIPVFIGDSDNAEAELEQSRYKPIWDVLNALRSHDDVLAEELDNFRISLGRNKGSFNGGFSKFEFVLPRTVDEQFVTALKARIVEITTASWHFWYGLLLNYVEEQGHARAHGKLKYQDFNLGSWVSRQRVDKDNLSPEKIQLLESTP</sequence>
<dbReference type="AlphaFoldDB" id="A0A1R4GZK7"/>
<dbReference type="SUPFAM" id="SSF52540">
    <property type="entry name" value="P-loop containing nucleoside triphosphate hydrolases"/>
    <property type="match status" value="1"/>
</dbReference>
<dbReference type="EMBL" id="FUKJ01000019">
    <property type="protein sequence ID" value="SJM89407.1"/>
    <property type="molecule type" value="Genomic_DNA"/>
</dbReference>
<dbReference type="Pfam" id="PF00271">
    <property type="entry name" value="Helicase_C"/>
    <property type="match status" value="1"/>
</dbReference>
<dbReference type="GO" id="GO:0003677">
    <property type="term" value="F:DNA binding"/>
    <property type="evidence" value="ECO:0007669"/>
    <property type="project" value="InterPro"/>
</dbReference>
<dbReference type="GO" id="GO:0005524">
    <property type="term" value="F:ATP binding"/>
    <property type="evidence" value="ECO:0007669"/>
    <property type="project" value="InterPro"/>
</dbReference>
<dbReference type="GO" id="GO:0004386">
    <property type="term" value="F:helicase activity"/>
    <property type="evidence" value="ECO:0007669"/>
    <property type="project" value="UniProtKB-KW"/>
</dbReference>
<dbReference type="GO" id="GO:0016787">
    <property type="term" value="F:hydrolase activity"/>
    <property type="evidence" value="ECO:0007669"/>
    <property type="project" value="InterPro"/>
</dbReference>
<dbReference type="InterPro" id="IPR014001">
    <property type="entry name" value="Helicase_ATP-bd"/>
</dbReference>
<dbReference type="SMART" id="SM00490">
    <property type="entry name" value="HELICc"/>
    <property type="match status" value="1"/>
</dbReference>
<dbReference type="InterPro" id="IPR050742">
    <property type="entry name" value="Helicase_Restrict-Modif_Enz"/>
</dbReference>
<dbReference type="PANTHER" id="PTHR47396:SF1">
    <property type="entry name" value="ATP-DEPENDENT HELICASE IRC3-RELATED"/>
    <property type="match status" value="1"/>
</dbReference>
<dbReference type="Gene3D" id="3.40.1350.10">
    <property type="match status" value="1"/>
</dbReference>
<evidence type="ECO:0000313" key="5">
    <source>
        <dbReference type="Proteomes" id="UP000195442"/>
    </source>
</evidence>
<dbReference type="Proteomes" id="UP000195442">
    <property type="component" value="Unassembled WGS sequence"/>
</dbReference>
<dbReference type="PANTHER" id="PTHR47396">
    <property type="entry name" value="TYPE I RESTRICTION ENZYME ECOKI R PROTEIN"/>
    <property type="match status" value="1"/>
</dbReference>
<dbReference type="CDD" id="cd18785">
    <property type="entry name" value="SF2_C"/>
    <property type="match status" value="1"/>
</dbReference>
<dbReference type="OrthoDB" id="9804086at2"/>
<organism evidence="4 5">
    <name type="scientific">Crenothrix polyspora</name>
    <dbReference type="NCBI Taxonomy" id="360316"/>
    <lineage>
        <taxon>Bacteria</taxon>
        <taxon>Pseudomonadati</taxon>
        <taxon>Pseudomonadota</taxon>
        <taxon>Gammaproteobacteria</taxon>
        <taxon>Methylococcales</taxon>
        <taxon>Crenotrichaceae</taxon>
        <taxon>Crenothrix</taxon>
    </lineage>
</organism>
<gene>
    <name evidence="4" type="ORF">CRENPOLYSF2_1150027</name>
</gene>
<dbReference type="Gene3D" id="3.40.50.300">
    <property type="entry name" value="P-loop containing nucleotide triphosphate hydrolases"/>
    <property type="match status" value="2"/>
</dbReference>
<dbReference type="InterPro" id="IPR011335">
    <property type="entry name" value="Restrct_endonuc-II-like"/>
</dbReference>
<protein>
    <submittedName>
        <fullName evidence="4">Putative helicase</fullName>
    </submittedName>
</protein>
<keyword evidence="4" id="KW-0547">Nucleotide-binding</keyword>
<feature type="region of interest" description="Disordered" evidence="1">
    <location>
        <begin position="144"/>
        <end position="165"/>
    </location>
</feature>
<evidence type="ECO:0000259" key="2">
    <source>
        <dbReference type="PROSITE" id="PS51192"/>
    </source>
</evidence>
<dbReference type="InterPro" id="IPR005114">
    <property type="entry name" value="Helicase_assoc"/>
</dbReference>
<dbReference type="InterPro" id="IPR027417">
    <property type="entry name" value="P-loop_NTPase"/>
</dbReference>
<feature type="domain" description="Helicase C-terminal" evidence="3">
    <location>
        <begin position="431"/>
        <end position="594"/>
    </location>
</feature>
<keyword evidence="4" id="KW-0378">Hydrolase</keyword>
<dbReference type="SUPFAM" id="SSF52980">
    <property type="entry name" value="Restriction endonuclease-like"/>
    <property type="match status" value="1"/>
</dbReference>
<evidence type="ECO:0000256" key="1">
    <source>
        <dbReference type="SAM" id="MobiDB-lite"/>
    </source>
</evidence>
<dbReference type="PROSITE" id="PS51192">
    <property type="entry name" value="HELICASE_ATP_BIND_1"/>
    <property type="match status" value="1"/>
</dbReference>
<dbReference type="InterPro" id="IPR006935">
    <property type="entry name" value="Helicase/UvrB_N"/>
</dbReference>
<feature type="domain" description="Helicase ATP-binding" evidence="2">
    <location>
        <begin position="173"/>
        <end position="361"/>
    </location>
</feature>
<dbReference type="InterPro" id="IPR001650">
    <property type="entry name" value="Helicase_C-like"/>
</dbReference>
<keyword evidence="4" id="KW-0067">ATP-binding</keyword>
<dbReference type="GO" id="GO:0005829">
    <property type="term" value="C:cytosol"/>
    <property type="evidence" value="ECO:0007669"/>
    <property type="project" value="TreeGrafter"/>
</dbReference>
<dbReference type="PROSITE" id="PS51194">
    <property type="entry name" value="HELICASE_CTER"/>
    <property type="match status" value="1"/>
</dbReference>
<keyword evidence="4" id="KW-0347">Helicase</keyword>
<feature type="compositionally biased region" description="Basic and acidic residues" evidence="1">
    <location>
        <begin position="154"/>
        <end position="165"/>
    </location>
</feature>
<accession>A0A1R4GZK7</accession>
<dbReference type="Pfam" id="PF03457">
    <property type="entry name" value="HA"/>
    <property type="match status" value="1"/>
</dbReference>
<reference evidence="5" key="1">
    <citation type="submission" date="2017-02" db="EMBL/GenBank/DDBJ databases">
        <authorList>
            <person name="Daims H."/>
        </authorList>
    </citation>
    <scope>NUCLEOTIDE SEQUENCE [LARGE SCALE GENOMIC DNA]</scope>
</reference>
<evidence type="ECO:0000313" key="4">
    <source>
        <dbReference type="EMBL" id="SJM89407.1"/>
    </source>
</evidence>
<dbReference type="SMART" id="SM00487">
    <property type="entry name" value="DEXDc"/>
    <property type="match status" value="1"/>
</dbReference>
<dbReference type="Gene3D" id="6.10.140.530">
    <property type="match status" value="1"/>
</dbReference>
<keyword evidence="5" id="KW-1185">Reference proteome</keyword>
<evidence type="ECO:0000259" key="3">
    <source>
        <dbReference type="PROSITE" id="PS51194"/>
    </source>
</evidence>
<dbReference type="RefSeq" id="WP_087145617.1">
    <property type="nucleotide sequence ID" value="NZ_FUKJ01000019.1"/>
</dbReference>
<proteinExistence type="predicted"/>
<dbReference type="Pfam" id="PF04851">
    <property type="entry name" value="ResIII"/>
    <property type="match status" value="1"/>
</dbReference>
<name>A0A1R4GZK7_9GAMM</name>